<accession>A0A3P7IF72</accession>
<evidence type="ECO:0000259" key="1">
    <source>
        <dbReference type="Pfam" id="PF01683"/>
    </source>
</evidence>
<dbReference type="PANTHER" id="PTHR46339">
    <property type="entry name" value="PROTEIN CBG15282-RELATED"/>
    <property type="match status" value="1"/>
</dbReference>
<dbReference type="PANTHER" id="PTHR46339:SF4">
    <property type="entry name" value="BPTI_KUNITZ INHIBITOR DOMAIN-CONTAINING PROTEIN"/>
    <property type="match status" value="1"/>
</dbReference>
<protein>
    <recommendedName>
        <fullName evidence="1">EB domain-containing protein</fullName>
    </recommendedName>
</protein>
<dbReference type="EMBL" id="UYYB01021156">
    <property type="protein sequence ID" value="VDM71600.1"/>
    <property type="molecule type" value="Genomic_DNA"/>
</dbReference>
<dbReference type="Pfam" id="PF01683">
    <property type="entry name" value="EB"/>
    <property type="match status" value="1"/>
</dbReference>
<dbReference type="InterPro" id="IPR006149">
    <property type="entry name" value="EB_dom"/>
</dbReference>
<proteinExistence type="predicted"/>
<evidence type="ECO:0000313" key="3">
    <source>
        <dbReference type="Proteomes" id="UP000270094"/>
    </source>
</evidence>
<feature type="domain" description="EB" evidence="1">
    <location>
        <begin position="10"/>
        <end position="67"/>
    </location>
</feature>
<reference evidence="2 3" key="1">
    <citation type="submission" date="2018-11" db="EMBL/GenBank/DDBJ databases">
        <authorList>
            <consortium name="Pathogen Informatics"/>
        </authorList>
    </citation>
    <scope>NUCLEOTIDE SEQUENCE [LARGE SCALE GENOMIC DNA]</scope>
</reference>
<name>A0A3P7IF72_STRVU</name>
<dbReference type="OrthoDB" id="5845745at2759"/>
<evidence type="ECO:0000313" key="2">
    <source>
        <dbReference type="EMBL" id="VDM71600.1"/>
    </source>
</evidence>
<organism evidence="2 3">
    <name type="scientific">Strongylus vulgaris</name>
    <name type="common">Blood worm</name>
    <dbReference type="NCBI Taxonomy" id="40348"/>
    <lineage>
        <taxon>Eukaryota</taxon>
        <taxon>Metazoa</taxon>
        <taxon>Ecdysozoa</taxon>
        <taxon>Nematoda</taxon>
        <taxon>Chromadorea</taxon>
        <taxon>Rhabditida</taxon>
        <taxon>Rhabditina</taxon>
        <taxon>Rhabditomorpha</taxon>
        <taxon>Strongyloidea</taxon>
        <taxon>Strongylidae</taxon>
        <taxon>Strongylus</taxon>
    </lineage>
</organism>
<gene>
    <name evidence="2" type="ORF">SVUK_LOCUS6598</name>
</gene>
<dbReference type="Proteomes" id="UP000270094">
    <property type="component" value="Unassembled WGS sequence"/>
</dbReference>
<dbReference type="AlphaFoldDB" id="A0A3P7IF72"/>
<sequence length="200" mass="21748">MFCGGGKCQCLSNFVSFEKHCWPSKIQKVNPGEPGCVDARQCDAVWPEATCSISGVCECPENTVPSKTRDGTVCVSSLIPPSCPLPEPHDGTPNPASVLVNSISHPLSPDSYMPILCTSSSLETRTSNRGDGSTWCVYPDGDNDIFIADIYDCIVHPQIKNEFFPEYHTSVNGICCPNRGNVEFYNSGSYDIVDKMVLVN</sequence>
<dbReference type="InterPro" id="IPR053014">
    <property type="entry name" value="Cuticle_assoc_divergent"/>
</dbReference>
<keyword evidence="3" id="KW-1185">Reference proteome</keyword>